<dbReference type="KEGG" id="yel:LC20_01725"/>
<dbReference type="Proteomes" id="UP000230961">
    <property type="component" value="Chromosome"/>
</dbReference>
<gene>
    <name evidence="1" type="ORF">LC20_01725</name>
</gene>
<sequence length="63" mass="7057">MSNLTSEIEKAKIMAKQSEVLLRASYDPESKEDGDVLSYLAFTQIIELHTYLAKLLNTAKAKP</sequence>
<organism evidence="1 2">
    <name type="scientific">Yersinia enterocolitica LC20</name>
    <dbReference type="NCBI Taxonomy" id="1443113"/>
    <lineage>
        <taxon>Bacteria</taxon>
        <taxon>Pseudomonadati</taxon>
        <taxon>Pseudomonadota</taxon>
        <taxon>Gammaproteobacteria</taxon>
        <taxon>Enterobacterales</taxon>
        <taxon>Yersiniaceae</taxon>
        <taxon>Yersinia</taxon>
    </lineage>
</organism>
<protein>
    <submittedName>
        <fullName evidence="1">Uncharacterized protein</fullName>
    </submittedName>
</protein>
<dbReference type="EMBL" id="CP007448">
    <property type="protein sequence ID" value="AHM72978.1"/>
    <property type="molecule type" value="Genomic_DNA"/>
</dbReference>
<evidence type="ECO:0000313" key="1">
    <source>
        <dbReference type="EMBL" id="AHM72978.1"/>
    </source>
</evidence>
<evidence type="ECO:0000313" key="2">
    <source>
        <dbReference type="Proteomes" id="UP000230961"/>
    </source>
</evidence>
<accession>A0A7U4GE70</accession>
<dbReference type="AlphaFoldDB" id="A0A7U4GE70"/>
<reference evidence="1 2" key="1">
    <citation type="submission" date="2017-11" db="EMBL/GenBank/DDBJ databases">
        <title>The complete genome sequence and comparative genome analysis of Yersinia enterocolitica strain LC20.</title>
        <authorList>
            <person name="Shi G."/>
            <person name="Su M."/>
            <person name="Liang J."/>
            <person name="Gu W."/>
            <person name="Xiao Y."/>
            <person name="Zhang Z."/>
            <person name="Qiu H."/>
            <person name="Duan R."/>
            <person name="Zhang Z."/>
            <person name="Li Y."/>
            <person name="Zhang X."/>
            <person name="Ling Y."/>
            <person name="Song L."/>
            <person name="Chen M."/>
            <person name="Zhao Y."/>
            <person name="Wu J."/>
            <person name="Jing H."/>
            <person name="Xiao J."/>
            <person name="Wang X."/>
        </authorList>
    </citation>
    <scope>NUCLEOTIDE SEQUENCE [LARGE SCALE GENOMIC DNA]</scope>
    <source>
        <strain evidence="1 2">LC20</strain>
    </source>
</reference>
<proteinExistence type="predicted"/>
<name>A0A7U4GE70_YEREN</name>